<dbReference type="AlphaFoldDB" id="A0AAW0UGE0"/>
<evidence type="ECO:0000313" key="1">
    <source>
        <dbReference type="EMBL" id="KAK8398363.1"/>
    </source>
</evidence>
<comment type="caution">
    <text evidence="1">The sequence shown here is derived from an EMBL/GenBank/DDBJ whole genome shotgun (WGS) entry which is preliminary data.</text>
</comment>
<dbReference type="Proteomes" id="UP001487740">
    <property type="component" value="Unassembled WGS sequence"/>
</dbReference>
<keyword evidence="2" id="KW-1185">Reference proteome</keyword>
<sequence length="68" mass="7884">MSRLQRLPKLTGVHSSGVNGFVVLQRAVDRVFRVIHITLKRWCPCSEEVLKVLMVVIIQRMVLTCREH</sequence>
<reference evidence="1 2" key="1">
    <citation type="submission" date="2023-03" db="EMBL/GenBank/DDBJ databases">
        <title>High-quality genome of Scylla paramamosain provides insights in environmental adaptation.</title>
        <authorList>
            <person name="Zhang L."/>
        </authorList>
    </citation>
    <scope>NUCLEOTIDE SEQUENCE [LARGE SCALE GENOMIC DNA]</scope>
    <source>
        <strain evidence="1">LZ_2023a</strain>
        <tissue evidence="1">Muscle</tissue>
    </source>
</reference>
<protein>
    <submittedName>
        <fullName evidence="1">Uncharacterized protein</fullName>
    </submittedName>
</protein>
<dbReference type="EMBL" id="JARAKH010000012">
    <property type="protein sequence ID" value="KAK8398363.1"/>
    <property type="molecule type" value="Genomic_DNA"/>
</dbReference>
<organism evidence="1 2">
    <name type="scientific">Scylla paramamosain</name>
    <name type="common">Mud crab</name>
    <dbReference type="NCBI Taxonomy" id="85552"/>
    <lineage>
        <taxon>Eukaryota</taxon>
        <taxon>Metazoa</taxon>
        <taxon>Ecdysozoa</taxon>
        <taxon>Arthropoda</taxon>
        <taxon>Crustacea</taxon>
        <taxon>Multicrustacea</taxon>
        <taxon>Malacostraca</taxon>
        <taxon>Eumalacostraca</taxon>
        <taxon>Eucarida</taxon>
        <taxon>Decapoda</taxon>
        <taxon>Pleocyemata</taxon>
        <taxon>Brachyura</taxon>
        <taxon>Eubrachyura</taxon>
        <taxon>Portunoidea</taxon>
        <taxon>Portunidae</taxon>
        <taxon>Portuninae</taxon>
        <taxon>Scylla</taxon>
    </lineage>
</organism>
<accession>A0AAW0UGE0</accession>
<gene>
    <name evidence="1" type="ORF">O3P69_003922</name>
</gene>
<name>A0AAW0UGE0_SCYPA</name>
<proteinExistence type="predicted"/>
<evidence type="ECO:0000313" key="2">
    <source>
        <dbReference type="Proteomes" id="UP001487740"/>
    </source>
</evidence>